<sequence length="143" mass="15251">MTGETDLQKLLTDMRPMLNSGRYVFTTVEDAVPPGVTPIVTVTEPEGITLVVPVGEAEAAGLRYDYVAGWIVLRVHSSLDAVGLTAVVAGELADAGLSCNIVAGFHHDHLFIPYERAHAAVALLEDLARRSSGVPRPHSEDHA</sequence>
<dbReference type="PANTHER" id="PTHR39199:SF1">
    <property type="entry name" value="BLR5128 PROTEIN"/>
    <property type="match status" value="1"/>
</dbReference>
<dbReference type="Proteomes" id="UP000538929">
    <property type="component" value="Unassembled WGS sequence"/>
</dbReference>
<dbReference type="EMBL" id="VKHT01000023">
    <property type="protein sequence ID" value="MBB0242850.1"/>
    <property type="molecule type" value="Genomic_DNA"/>
</dbReference>
<dbReference type="Gene3D" id="3.30.2130.10">
    <property type="entry name" value="VC0802-like"/>
    <property type="match status" value="1"/>
</dbReference>
<dbReference type="InterPro" id="IPR027795">
    <property type="entry name" value="CASTOR_ACT_dom"/>
</dbReference>
<dbReference type="AlphaFoldDB" id="A0A7W3TA78"/>
<dbReference type="InterPro" id="IPR045865">
    <property type="entry name" value="ACT-like_dom_sf"/>
</dbReference>
<evidence type="ECO:0000313" key="4">
    <source>
        <dbReference type="Proteomes" id="UP000538929"/>
    </source>
</evidence>
<organism evidence="3 4">
    <name type="scientific">Streptomyces alkaliphilus</name>
    <dbReference type="NCBI Taxonomy" id="1472722"/>
    <lineage>
        <taxon>Bacteria</taxon>
        <taxon>Bacillati</taxon>
        <taxon>Actinomycetota</taxon>
        <taxon>Actinomycetes</taxon>
        <taxon>Kitasatosporales</taxon>
        <taxon>Streptomycetaceae</taxon>
        <taxon>Streptomyces</taxon>
    </lineage>
</organism>
<dbReference type="Pfam" id="PF10000">
    <property type="entry name" value="ACT_3"/>
    <property type="match status" value="1"/>
</dbReference>
<evidence type="ECO:0000259" key="1">
    <source>
        <dbReference type="Pfam" id="PF10000"/>
    </source>
</evidence>
<feature type="domain" description="CASTOR ACT" evidence="2">
    <location>
        <begin position="69"/>
        <end position="126"/>
    </location>
</feature>
<dbReference type="SUPFAM" id="SSF55021">
    <property type="entry name" value="ACT-like"/>
    <property type="match status" value="2"/>
</dbReference>
<reference evidence="4" key="1">
    <citation type="submission" date="2019-10" db="EMBL/GenBank/DDBJ databases">
        <title>Streptomyces sp. nov., a novel actinobacterium isolated from alkaline environment.</title>
        <authorList>
            <person name="Golinska P."/>
        </authorList>
    </citation>
    <scope>NUCLEOTIDE SEQUENCE [LARGE SCALE GENOMIC DNA]</scope>
    <source>
        <strain evidence="4">DSM 42118</strain>
    </source>
</reference>
<evidence type="ECO:0000259" key="2">
    <source>
        <dbReference type="Pfam" id="PF13840"/>
    </source>
</evidence>
<protein>
    <submittedName>
        <fullName evidence="3">ACT domain-containing protein</fullName>
    </submittedName>
</protein>
<feature type="domain" description="DUF2241" evidence="1">
    <location>
        <begin position="2"/>
        <end position="68"/>
    </location>
</feature>
<dbReference type="PANTHER" id="PTHR39199">
    <property type="entry name" value="BLR5128 PROTEIN"/>
    <property type="match status" value="1"/>
</dbReference>
<proteinExistence type="predicted"/>
<comment type="caution">
    <text evidence="3">The sequence shown here is derived from an EMBL/GenBank/DDBJ whole genome shotgun (WGS) entry which is preliminary data.</text>
</comment>
<evidence type="ECO:0000313" key="3">
    <source>
        <dbReference type="EMBL" id="MBB0242850.1"/>
    </source>
</evidence>
<dbReference type="InterPro" id="IPR018717">
    <property type="entry name" value="DUF2241"/>
</dbReference>
<name>A0A7W3TA78_9ACTN</name>
<gene>
    <name evidence="3" type="ORF">FNQ90_01695</name>
</gene>
<keyword evidence="4" id="KW-1185">Reference proteome</keyword>
<dbReference type="RefSeq" id="WP_182604608.1">
    <property type="nucleotide sequence ID" value="NZ_VKHT01000023.1"/>
</dbReference>
<dbReference type="Pfam" id="PF13840">
    <property type="entry name" value="ACT_7"/>
    <property type="match status" value="1"/>
</dbReference>
<accession>A0A7W3TA78</accession>